<reference evidence="4 5" key="1">
    <citation type="submission" date="2024-10" db="EMBL/GenBank/DDBJ databases">
        <title>Updated reference genomes for cyclostephanoid diatoms.</title>
        <authorList>
            <person name="Roberts W.R."/>
            <person name="Alverson A.J."/>
        </authorList>
    </citation>
    <scope>NUCLEOTIDE SEQUENCE [LARGE SCALE GENOMIC DNA]</scope>
    <source>
        <strain evidence="4 5">AJA228-03</strain>
    </source>
</reference>
<dbReference type="Gene3D" id="2.40.50.140">
    <property type="entry name" value="Nucleic acid-binding proteins"/>
    <property type="match status" value="1"/>
</dbReference>
<dbReference type="SMART" id="SM00658">
    <property type="entry name" value="RPOL8c"/>
    <property type="match status" value="1"/>
</dbReference>
<comment type="subcellular location">
    <subcellularLocation>
        <location evidence="1">Nucleus</location>
    </subcellularLocation>
</comment>
<dbReference type="GO" id="GO:0005654">
    <property type="term" value="C:nucleoplasm"/>
    <property type="evidence" value="ECO:0007669"/>
    <property type="project" value="UniProtKB-ARBA"/>
</dbReference>
<gene>
    <name evidence="4" type="ORF">ACHAXA_003413</name>
</gene>
<dbReference type="InterPro" id="IPR012340">
    <property type="entry name" value="NA-bd_OB-fold"/>
</dbReference>
<dbReference type="SUPFAM" id="SSF50249">
    <property type="entry name" value="Nucleic acid-binding proteins"/>
    <property type="match status" value="1"/>
</dbReference>
<dbReference type="PANTHER" id="PTHR10917">
    <property type="entry name" value="DNA-DIRECTED RNA POLYMERASES I, II, AND III SUBUNIT RPABC3"/>
    <property type="match status" value="1"/>
</dbReference>
<dbReference type="InterPro" id="IPR005570">
    <property type="entry name" value="RPABC3"/>
</dbReference>
<comment type="similarity">
    <text evidence="2">Belongs to the eukaryotic RPB8 RNA polymerase subunit family.</text>
</comment>
<comment type="caution">
    <text evidence="4">The sequence shown here is derived from an EMBL/GenBank/DDBJ whole genome shotgun (WGS) entry which is preliminary data.</text>
</comment>
<dbReference type="PIRSF" id="PIRSF000779">
    <property type="entry name" value="RNA_pol_Rpb8"/>
    <property type="match status" value="1"/>
</dbReference>
<dbReference type="EMBL" id="JALLPB020000041">
    <property type="protein sequence ID" value="KAL3823265.1"/>
    <property type="molecule type" value="Genomic_DNA"/>
</dbReference>
<sequence>MAASTSSARVTLFEDIFSITSLNPEGKKFERVNRLSATGTTFECDLLLDYNCQIYHLHEGEKMTFVLASTLNLDGSPDDHTSYNPTTNVNTMSRGGGSFDRTLADNYEYVMHGRVFDVSYGKDGVVEIAISFGGLLCRLTGDQRHLSSILPDMRLYLLVKKD</sequence>
<evidence type="ECO:0000256" key="1">
    <source>
        <dbReference type="ARBA" id="ARBA00004123"/>
    </source>
</evidence>
<dbReference type="PANTHER" id="PTHR10917:SF0">
    <property type="entry name" value="DNA-DIRECTED RNA POLYMERASES I, II, AND III SUBUNIT RPABC3"/>
    <property type="match status" value="1"/>
</dbReference>
<evidence type="ECO:0000256" key="2">
    <source>
        <dbReference type="ARBA" id="ARBA00008912"/>
    </source>
</evidence>
<evidence type="ECO:0000313" key="4">
    <source>
        <dbReference type="EMBL" id="KAL3823265.1"/>
    </source>
</evidence>
<keyword evidence="5" id="KW-1185">Reference proteome</keyword>
<name>A0ABD3SFE4_9STRA</name>
<evidence type="ECO:0000256" key="3">
    <source>
        <dbReference type="ARBA" id="ARBA00023242"/>
    </source>
</evidence>
<protein>
    <recommendedName>
        <fullName evidence="6">DNA-directed RNA polymerases I, II, and III subunit RPABC3</fullName>
    </recommendedName>
</protein>
<evidence type="ECO:0000313" key="5">
    <source>
        <dbReference type="Proteomes" id="UP001530377"/>
    </source>
</evidence>
<evidence type="ECO:0008006" key="6">
    <source>
        <dbReference type="Google" id="ProtNLM"/>
    </source>
</evidence>
<accession>A0ABD3SFE4</accession>
<dbReference type="AlphaFoldDB" id="A0ABD3SFE4"/>
<dbReference type="Pfam" id="PF03870">
    <property type="entry name" value="RNA_pol_Rpb8"/>
    <property type="match status" value="1"/>
</dbReference>
<proteinExistence type="inferred from homology"/>
<keyword evidence="3" id="KW-0539">Nucleus</keyword>
<organism evidence="4 5">
    <name type="scientific">Cyclostephanos tholiformis</name>
    <dbReference type="NCBI Taxonomy" id="382380"/>
    <lineage>
        <taxon>Eukaryota</taxon>
        <taxon>Sar</taxon>
        <taxon>Stramenopiles</taxon>
        <taxon>Ochrophyta</taxon>
        <taxon>Bacillariophyta</taxon>
        <taxon>Coscinodiscophyceae</taxon>
        <taxon>Thalassiosirophycidae</taxon>
        <taxon>Stephanodiscales</taxon>
        <taxon>Stephanodiscaceae</taxon>
        <taxon>Cyclostephanos</taxon>
    </lineage>
</organism>
<dbReference type="Proteomes" id="UP001530377">
    <property type="component" value="Unassembled WGS sequence"/>
</dbReference>